<comment type="similarity">
    <text evidence="2">Belongs to the gluconeogenesis factor family.</text>
</comment>
<dbReference type="InterPro" id="IPR038136">
    <property type="entry name" value="CofD-like_dom_sf"/>
</dbReference>
<evidence type="ECO:0000256" key="2">
    <source>
        <dbReference type="HAMAP-Rule" id="MF_00973"/>
    </source>
</evidence>
<evidence type="ECO:0000256" key="1">
    <source>
        <dbReference type="ARBA" id="ARBA00022490"/>
    </source>
</evidence>
<name>A0A1F5VHL6_9BACT</name>
<dbReference type="STRING" id="1798325.A2834_02495"/>
<proteinExistence type="inferred from homology"/>
<keyword evidence="1 2" id="KW-0963">Cytoplasm</keyword>
<dbReference type="Proteomes" id="UP000179251">
    <property type="component" value="Unassembled WGS sequence"/>
</dbReference>
<dbReference type="GO" id="GO:0043743">
    <property type="term" value="F:LPPG:FO 2-phospho-L-lactate transferase activity"/>
    <property type="evidence" value="ECO:0007669"/>
    <property type="project" value="InterPro"/>
</dbReference>
<gene>
    <name evidence="4" type="ORF">A2834_02495</name>
</gene>
<dbReference type="GO" id="GO:0005737">
    <property type="term" value="C:cytoplasm"/>
    <property type="evidence" value="ECO:0007669"/>
    <property type="project" value="UniProtKB-SubCell"/>
</dbReference>
<evidence type="ECO:0000313" key="4">
    <source>
        <dbReference type="EMBL" id="OGF62925.1"/>
    </source>
</evidence>
<dbReference type="InterPro" id="IPR010119">
    <property type="entry name" value="Gluconeogen_factor"/>
</dbReference>
<feature type="region of interest" description="Disordered" evidence="3">
    <location>
        <begin position="279"/>
        <end position="302"/>
    </location>
</feature>
<dbReference type="CDD" id="cd07187">
    <property type="entry name" value="YvcK_like"/>
    <property type="match status" value="1"/>
</dbReference>
<evidence type="ECO:0000256" key="3">
    <source>
        <dbReference type="SAM" id="MobiDB-lite"/>
    </source>
</evidence>
<dbReference type="GO" id="GO:0008360">
    <property type="term" value="P:regulation of cell shape"/>
    <property type="evidence" value="ECO:0007669"/>
    <property type="project" value="UniProtKB-UniRule"/>
</dbReference>
<dbReference type="Pfam" id="PF01933">
    <property type="entry name" value="CofD"/>
    <property type="match status" value="1"/>
</dbReference>
<evidence type="ECO:0000313" key="5">
    <source>
        <dbReference type="Proteomes" id="UP000179251"/>
    </source>
</evidence>
<reference evidence="4 5" key="1">
    <citation type="journal article" date="2016" name="Nat. Commun.">
        <title>Thousands of microbial genomes shed light on interconnected biogeochemical processes in an aquifer system.</title>
        <authorList>
            <person name="Anantharaman K."/>
            <person name="Brown C.T."/>
            <person name="Hug L.A."/>
            <person name="Sharon I."/>
            <person name="Castelle C.J."/>
            <person name="Probst A.J."/>
            <person name="Thomas B.C."/>
            <person name="Singh A."/>
            <person name="Wilkins M.J."/>
            <person name="Karaoz U."/>
            <person name="Brodie E.L."/>
            <person name="Williams K.H."/>
            <person name="Hubbard S.S."/>
            <person name="Banfield J.F."/>
        </authorList>
    </citation>
    <scope>NUCLEOTIDE SEQUENCE [LARGE SCALE GENOMIC DNA]</scope>
</reference>
<comment type="caution">
    <text evidence="4">The sequence shown here is derived from an EMBL/GenBank/DDBJ whole genome shotgun (WGS) entry which is preliminary data.</text>
</comment>
<dbReference type="AlphaFoldDB" id="A0A1F5VHL6"/>
<dbReference type="NCBIfam" id="TIGR01826">
    <property type="entry name" value="CofD_related"/>
    <property type="match status" value="1"/>
</dbReference>
<dbReference type="EMBL" id="MFHD01000010">
    <property type="protein sequence ID" value="OGF62925.1"/>
    <property type="molecule type" value="Genomic_DNA"/>
</dbReference>
<organism evidence="4 5">
    <name type="scientific">Candidatus Giovannonibacteria bacterium RIFCSPHIGHO2_01_FULL_45_23</name>
    <dbReference type="NCBI Taxonomy" id="1798325"/>
    <lineage>
        <taxon>Bacteria</taxon>
        <taxon>Candidatus Giovannoniibacteriota</taxon>
    </lineage>
</organism>
<dbReference type="InterPro" id="IPR002882">
    <property type="entry name" value="CofD"/>
</dbReference>
<dbReference type="PANTHER" id="PTHR30135">
    <property type="entry name" value="UNCHARACTERIZED PROTEIN YVCK-RELATED"/>
    <property type="match status" value="1"/>
</dbReference>
<sequence length="348" mass="38203">MRPTKKSKTKNVVVIGGGTGTFTVLSALKDYHLHLTAIVSMADDGGSTGALRDQYGVLPPGDIRRALVALSASDTLRDLFNYRFLKGDLAGHNFGNIFLSALEQVKGNFALAVDEASRVLNIKGKVLPVTLDNVRLCARLADGKIINGETNIDIPRSKIRARISEIWLNPAARVNPEAKKAVLTADLIVIGPGDLYTSLIPNLLVKGLPEAIKKSRAKKVFVCNLMTKYGETNGFKAEDFAQKIEKYLGRGVLDFAIFNNKKPHPKILARYRKEGAEFIEPPKPPPTPSFVRRGAKENSLPPYEGGREGLGVKYLPKYILADLLDNGPFIRHNPRQKLARALTRLLDS</sequence>
<dbReference type="PANTHER" id="PTHR30135:SF3">
    <property type="entry name" value="GLUCONEOGENESIS FACTOR-RELATED"/>
    <property type="match status" value="1"/>
</dbReference>
<dbReference type="HAMAP" id="MF_00973">
    <property type="entry name" value="Gluconeogen_factor"/>
    <property type="match status" value="1"/>
</dbReference>
<protein>
    <recommendedName>
        <fullName evidence="2">Putative gluconeogenesis factor</fullName>
    </recommendedName>
</protein>
<comment type="function">
    <text evidence="2">Required for morphogenesis under gluconeogenic growth conditions.</text>
</comment>
<dbReference type="Gene3D" id="3.40.50.10680">
    <property type="entry name" value="CofD-like domains"/>
    <property type="match status" value="1"/>
</dbReference>
<comment type="subcellular location">
    <subcellularLocation>
        <location evidence="2">Cytoplasm</location>
    </subcellularLocation>
</comment>
<accession>A0A1F5VHL6</accession>
<dbReference type="SUPFAM" id="SSF142338">
    <property type="entry name" value="CofD-like"/>
    <property type="match status" value="1"/>
</dbReference>